<evidence type="ECO:0000313" key="5">
    <source>
        <dbReference type="Proteomes" id="UP000198771"/>
    </source>
</evidence>
<evidence type="ECO:0000313" key="4">
    <source>
        <dbReference type="EMBL" id="SDB47813.1"/>
    </source>
</evidence>
<evidence type="ECO:0000256" key="2">
    <source>
        <dbReference type="SAM" id="Phobius"/>
    </source>
</evidence>
<feature type="domain" description="Cytoskeleton protein RodZ-like C-terminal" evidence="3">
    <location>
        <begin position="279"/>
        <end position="343"/>
    </location>
</feature>
<feature type="region of interest" description="Disordered" evidence="1">
    <location>
        <begin position="143"/>
        <end position="187"/>
    </location>
</feature>
<keyword evidence="2" id="KW-0812">Transmembrane</keyword>
<dbReference type="Pfam" id="PF13464">
    <property type="entry name" value="RodZ_C"/>
    <property type="match status" value="1"/>
</dbReference>
<dbReference type="STRING" id="617002.SAMN05660653_02348"/>
<feature type="compositionally biased region" description="Low complexity" evidence="1">
    <location>
        <begin position="224"/>
        <end position="269"/>
    </location>
</feature>
<evidence type="ECO:0000256" key="1">
    <source>
        <dbReference type="SAM" id="MobiDB-lite"/>
    </source>
</evidence>
<dbReference type="InterPro" id="IPR025194">
    <property type="entry name" value="RodZ-like_C"/>
</dbReference>
<keyword evidence="2" id="KW-1133">Transmembrane helix</keyword>
<dbReference type="Proteomes" id="UP000198771">
    <property type="component" value="Unassembled WGS sequence"/>
</dbReference>
<name>A0A1G6DRJ5_9BACT</name>
<evidence type="ECO:0000259" key="3">
    <source>
        <dbReference type="Pfam" id="PF13464"/>
    </source>
</evidence>
<dbReference type="PANTHER" id="PTHR34475:SF1">
    <property type="entry name" value="CYTOSKELETON PROTEIN RODZ"/>
    <property type="match status" value="1"/>
</dbReference>
<dbReference type="RefSeq" id="WP_092121829.1">
    <property type="nucleotide sequence ID" value="NZ_FMXO01000013.1"/>
</dbReference>
<dbReference type="InterPro" id="IPR010982">
    <property type="entry name" value="Lambda_DNA-bd_dom_sf"/>
</dbReference>
<feature type="transmembrane region" description="Helical" evidence="2">
    <location>
        <begin position="107"/>
        <end position="128"/>
    </location>
</feature>
<dbReference type="EMBL" id="FMXO01000013">
    <property type="protein sequence ID" value="SDB47813.1"/>
    <property type="molecule type" value="Genomic_DNA"/>
</dbReference>
<keyword evidence="2" id="KW-0472">Membrane</keyword>
<dbReference type="GO" id="GO:0003677">
    <property type="term" value="F:DNA binding"/>
    <property type="evidence" value="ECO:0007669"/>
    <property type="project" value="InterPro"/>
</dbReference>
<dbReference type="AlphaFoldDB" id="A0A1G6DRJ5"/>
<accession>A0A1G6DRJ5</accession>
<dbReference type="OrthoDB" id="9797543at2"/>
<organism evidence="4 5">
    <name type="scientific">Desulfonatronum thiosulfatophilum</name>
    <dbReference type="NCBI Taxonomy" id="617002"/>
    <lineage>
        <taxon>Bacteria</taxon>
        <taxon>Pseudomonadati</taxon>
        <taxon>Thermodesulfobacteriota</taxon>
        <taxon>Desulfovibrionia</taxon>
        <taxon>Desulfovibrionales</taxon>
        <taxon>Desulfonatronaceae</taxon>
        <taxon>Desulfonatronum</taxon>
    </lineage>
</organism>
<dbReference type="Pfam" id="PF13413">
    <property type="entry name" value="HTH_25"/>
    <property type="match status" value="1"/>
</dbReference>
<sequence>MNLKELGKMLKDERLRQGLEISEVMERTKISRMNLEAIEEGNENALPHPVYAKGFVKNYAKFLGMDADKMGNALARIYIAEDDLDYDDLALADTEKLPPVNHGLPRVVSYLIVLLLLVFIGAGAAWFFQDNLRSVFQSEAPDTPPAFAPSEEQFPSEGPMSDMDSRDDAFSPEAGFEPAPLASPFPSLTEETGREALEDETLPELHSEVANGLENSSPMPEGNPSPAVQAEAPQSAPAAPREPEPVQSPEPEQSAEPASPAAPQQAVMAPAGVEKTLEIRAHENCWLSAQADANRPREAFLRPGERFVIAFANNLELRLGNAGGVSLYLDGKPWPLSARSGEVMVVRFP</sequence>
<proteinExistence type="predicted"/>
<dbReference type="Gene3D" id="1.10.260.40">
    <property type="entry name" value="lambda repressor-like DNA-binding domains"/>
    <property type="match status" value="1"/>
</dbReference>
<dbReference type="PANTHER" id="PTHR34475">
    <property type="match status" value="1"/>
</dbReference>
<dbReference type="InterPro" id="IPR050400">
    <property type="entry name" value="Bact_Cytoskel_RodZ"/>
</dbReference>
<reference evidence="4 5" key="1">
    <citation type="submission" date="2016-10" db="EMBL/GenBank/DDBJ databases">
        <authorList>
            <person name="de Groot N.N."/>
        </authorList>
    </citation>
    <scope>NUCLEOTIDE SEQUENCE [LARGE SCALE GENOMIC DNA]</scope>
    <source>
        <strain evidence="4 5">ASO4-2</strain>
    </source>
</reference>
<feature type="region of interest" description="Disordered" evidence="1">
    <location>
        <begin position="211"/>
        <end position="269"/>
    </location>
</feature>
<keyword evidence="5" id="KW-1185">Reference proteome</keyword>
<gene>
    <name evidence="4" type="ORF">SAMN05660653_02348</name>
</gene>
<protein>
    <submittedName>
        <fullName evidence="4">Cytoskeleton protein RodZ</fullName>
    </submittedName>
</protein>